<reference evidence="1 2" key="1">
    <citation type="submission" date="2020-11" db="EMBL/GenBank/DDBJ databases">
        <title>Closed and high quality bacterial genomes of the OMM12 community.</title>
        <authorList>
            <person name="Marbouty M."/>
            <person name="Lamy-Besnier Q."/>
            <person name="Debarbieux L."/>
            <person name="Koszul R."/>
        </authorList>
    </citation>
    <scope>NUCLEOTIDE SEQUENCE [LARGE SCALE GENOMIC DNA]</scope>
    <source>
        <strain evidence="1 2">KB18</strain>
    </source>
</reference>
<protein>
    <submittedName>
        <fullName evidence="1">Uncharacterized protein</fullName>
    </submittedName>
</protein>
<dbReference type="AlphaFoldDB" id="A0AA92QWG8"/>
<proteinExistence type="predicted"/>
<accession>A0AA92QWG8</accession>
<sequence>MGTREGVEKVAEGIDNSPATVRQQRLVQDIIKFDSSAKDYGEYQDYESFPIKSNASEFIDAFIERNADRIGELDKSVIFYGQFNTCHPFLFPAPAFALV</sequence>
<gene>
    <name evidence="1" type="ORF">I5Q82_19500</name>
</gene>
<evidence type="ECO:0000313" key="2">
    <source>
        <dbReference type="Proteomes" id="UP000596035"/>
    </source>
</evidence>
<organism evidence="1 2">
    <name type="scientific">Acutalibacter muris</name>
    <dbReference type="NCBI Taxonomy" id="1796620"/>
    <lineage>
        <taxon>Bacteria</taxon>
        <taxon>Bacillati</taxon>
        <taxon>Bacillota</taxon>
        <taxon>Clostridia</taxon>
        <taxon>Eubacteriales</taxon>
        <taxon>Acutalibacteraceae</taxon>
        <taxon>Acutalibacter</taxon>
    </lineage>
</organism>
<dbReference type="EMBL" id="CP065321">
    <property type="protein sequence ID" value="QQR30142.1"/>
    <property type="molecule type" value="Genomic_DNA"/>
</dbReference>
<dbReference type="Proteomes" id="UP000596035">
    <property type="component" value="Chromosome"/>
</dbReference>
<name>A0AA92QWG8_9FIRM</name>
<evidence type="ECO:0000313" key="1">
    <source>
        <dbReference type="EMBL" id="QQR30142.1"/>
    </source>
</evidence>
<dbReference type="RefSeq" id="WP_157130723.1">
    <property type="nucleotide sequence ID" value="NZ_CP021422.1"/>
</dbReference>